<proteinExistence type="predicted"/>
<feature type="non-terminal residue" evidence="1">
    <location>
        <position position="89"/>
    </location>
</feature>
<sequence>MSRSCKQKIFIYVGNRKIICLIKGNTINSLKIPGCVPPRGPSSAGEIARGSSPCAAPAGLKIAHSTQPSLTFQKDFITGSSALSLQSRC</sequence>
<dbReference type="Proteomes" id="UP000269945">
    <property type="component" value="Unassembled WGS sequence"/>
</dbReference>
<protein>
    <submittedName>
        <fullName evidence="1">Uncharacterized protein</fullName>
    </submittedName>
</protein>
<dbReference type="AlphaFoldDB" id="A0A9X9M8S4"/>
<accession>A0A9X9M8S4</accession>
<comment type="caution">
    <text evidence="1">The sequence shown here is derived from an EMBL/GenBank/DDBJ whole genome shotgun (WGS) entry which is preliminary data.</text>
</comment>
<evidence type="ECO:0000313" key="1">
    <source>
        <dbReference type="EMBL" id="VCX39506.1"/>
    </source>
</evidence>
<name>A0A9X9M8S4_GULGU</name>
<keyword evidence="2" id="KW-1185">Reference proteome</keyword>
<dbReference type="EMBL" id="CYRY02044529">
    <property type="protein sequence ID" value="VCX39506.1"/>
    <property type="molecule type" value="Genomic_DNA"/>
</dbReference>
<organism evidence="1 2">
    <name type="scientific">Gulo gulo</name>
    <name type="common">Wolverine</name>
    <name type="synonym">Gluton</name>
    <dbReference type="NCBI Taxonomy" id="48420"/>
    <lineage>
        <taxon>Eukaryota</taxon>
        <taxon>Metazoa</taxon>
        <taxon>Chordata</taxon>
        <taxon>Craniata</taxon>
        <taxon>Vertebrata</taxon>
        <taxon>Euteleostomi</taxon>
        <taxon>Mammalia</taxon>
        <taxon>Eutheria</taxon>
        <taxon>Laurasiatheria</taxon>
        <taxon>Carnivora</taxon>
        <taxon>Caniformia</taxon>
        <taxon>Musteloidea</taxon>
        <taxon>Mustelidae</taxon>
        <taxon>Guloninae</taxon>
        <taxon>Gulo</taxon>
    </lineage>
</organism>
<gene>
    <name evidence="1" type="ORF">BN2614_LOCUS3</name>
</gene>
<reference evidence="1 2" key="1">
    <citation type="submission" date="2018-10" db="EMBL/GenBank/DDBJ databases">
        <authorList>
            <person name="Ekblom R."/>
            <person name="Jareborg N."/>
        </authorList>
    </citation>
    <scope>NUCLEOTIDE SEQUENCE [LARGE SCALE GENOMIC DNA]</scope>
    <source>
        <tissue evidence="1">Muscle</tissue>
    </source>
</reference>
<evidence type="ECO:0000313" key="2">
    <source>
        <dbReference type="Proteomes" id="UP000269945"/>
    </source>
</evidence>